<evidence type="ECO:0000256" key="6">
    <source>
        <dbReference type="ARBA" id="ARBA00022801"/>
    </source>
</evidence>
<name>W8U740_PEPAC</name>
<comment type="subcellular location">
    <subcellularLocation>
        <location evidence="1 12">Cytoplasm</location>
    </subcellularLocation>
</comment>
<evidence type="ECO:0000256" key="11">
    <source>
        <dbReference type="ARBA" id="ARBA00049534"/>
    </source>
</evidence>
<feature type="active site" evidence="12 13">
    <location>
        <position position="183"/>
    </location>
</feature>
<dbReference type="STRING" id="1286171.EAL2_c14110"/>
<keyword evidence="15" id="KW-0808">Transferase</keyword>
<dbReference type="GO" id="GO:0000105">
    <property type="term" value="P:L-histidine biosynthetic process"/>
    <property type="evidence" value="ECO:0007669"/>
    <property type="project" value="UniProtKB-UniRule"/>
</dbReference>
<dbReference type="AlphaFoldDB" id="W8U740"/>
<dbReference type="FunFam" id="3.40.50.880:FF:000009">
    <property type="entry name" value="Imidazole glycerol phosphate synthase subunit HisH"/>
    <property type="match status" value="1"/>
</dbReference>
<evidence type="ECO:0000256" key="8">
    <source>
        <dbReference type="ARBA" id="ARBA00023102"/>
    </source>
</evidence>
<dbReference type="Proteomes" id="UP000019591">
    <property type="component" value="Chromosome"/>
</dbReference>
<dbReference type="UniPathway" id="UPA00031">
    <property type="reaction ID" value="UER00010"/>
</dbReference>
<comment type="subunit">
    <text evidence="3 12">Heterodimer of HisH and HisF.</text>
</comment>
<dbReference type="HOGENOM" id="CLU_071837_2_2_9"/>
<dbReference type="NCBIfam" id="TIGR01855">
    <property type="entry name" value="IMP_synth_hisH"/>
    <property type="match status" value="1"/>
</dbReference>
<dbReference type="eggNOG" id="COG0118">
    <property type="taxonomic scope" value="Bacteria"/>
</dbReference>
<feature type="active site" description="Nucleophile" evidence="12 13">
    <location>
        <position position="79"/>
    </location>
</feature>
<dbReference type="CDD" id="cd01748">
    <property type="entry name" value="GATase1_IGP_Synthase"/>
    <property type="match status" value="1"/>
</dbReference>
<keyword evidence="7 12" id="KW-0315">Glutamine amidotransferase</keyword>
<dbReference type="PIRSF" id="PIRSF000495">
    <property type="entry name" value="Amidotransf_hisH"/>
    <property type="match status" value="1"/>
</dbReference>
<gene>
    <name evidence="12 15" type="primary">hisH</name>
    <name evidence="15" type="ORF">EAL2_c14110</name>
</gene>
<feature type="active site" evidence="12 13">
    <location>
        <position position="181"/>
    </location>
</feature>
<evidence type="ECO:0000256" key="5">
    <source>
        <dbReference type="ARBA" id="ARBA00022605"/>
    </source>
</evidence>
<evidence type="ECO:0000256" key="13">
    <source>
        <dbReference type="PIRSR" id="PIRSR000495-1"/>
    </source>
</evidence>
<comment type="catalytic activity">
    <reaction evidence="11 12">
        <text>L-glutamine + H2O = L-glutamate + NH4(+)</text>
        <dbReference type="Rhea" id="RHEA:15889"/>
        <dbReference type="ChEBI" id="CHEBI:15377"/>
        <dbReference type="ChEBI" id="CHEBI:28938"/>
        <dbReference type="ChEBI" id="CHEBI:29985"/>
        <dbReference type="ChEBI" id="CHEBI:58359"/>
        <dbReference type="EC" id="3.5.1.2"/>
    </reaction>
</comment>
<dbReference type="KEGG" id="eac:EAL2_c14110"/>
<dbReference type="PROSITE" id="PS51273">
    <property type="entry name" value="GATASE_TYPE_1"/>
    <property type="match status" value="1"/>
</dbReference>
<dbReference type="GO" id="GO:0004359">
    <property type="term" value="F:glutaminase activity"/>
    <property type="evidence" value="ECO:0007669"/>
    <property type="project" value="UniProtKB-EC"/>
</dbReference>
<sequence length="201" mass="21978">MIAIVDYGVGNLNSIDNGLKRLGFSSIVTEDKGEILSAKGIILPGVGAFKDAMDNLKRTGLDETIREAAAKGTPIIGICLGMQLLYEKGFEDGEWDGLGLLKGDVVKFEMKDLKIPHMGWNSLKIRKNDPIVKYISEGEFVYFVHSYYAAPGDDHVVCSCEYGVDFPAIVARGNIYGIQFHPEKSGKTGLKILKAFGEMVL</sequence>
<dbReference type="GO" id="GO:0016829">
    <property type="term" value="F:lyase activity"/>
    <property type="evidence" value="ECO:0007669"/>
    <property type="project" value="UniProtKB-KW"/>
</dbReference>
<dbReference type="InterPro" id="IPR010139">
    <property type="entry name" value="Imidazole-glycPsynth_HisH"/>
</dbReference>
<dbReference type="PATRIC" id="fig|1286171.3.peg.1361"/>
<dbReference type="SUPFAM" id="SSF52317">
    <property type="entry name" value="Class I glutamine amidotransferase-like"/>
    <property type="match status" value="1"/>
</dbReference>
<dbReference type="PANTHER" id="PTHR42701">
    <property type="entry name" value="IMIDAZOLE GLYCEROL PHOSPHATE SYNTHASE SUBUNIT HISH"/>
    <property type="match status" value="1"/>
</dbReference>
<protein>
    <recommendedName>
        <fullName evidence="12">Imidazole glycerol phosphate synthase subunit HisH</fullName>
        <ecNumber evidence="12">4.3.2.10</ecNumber>
    </recommendedName>
    <alternativeName>
        <fullName evidence="12">IGP synthase glutaminase subunit</fullName>
        <ecNumber evidence="12">3.5.1.2</ecNumber>
    </alternativeName>
    <alternativeName>
        <fullName evidence="12">IGP synthase subunit HisH</fullName>
    </alternativeName>
    <alternativeName>
        <fullName evidence="12">ImGP synthase subunit HisH</fullName>
        <shortName evidence="12">IGPS subunit HisH</shortName>
    </alternativeName>
</protein>
<keyword evidence="16" id="KW-1185">Reference proteome</keyword>
<dbReference type="GO" id="GO:0005737">
    <property type="term" value="C:cytoplasm"/>
    <property type="evidence" value="ECO:0007669"/>
    <property type="project" value="UniProtKB-SubCell"/>
</dbReference>
<comment type="pathway">
    <text evidence="2 12">Amino-acid biosynthesis; L-histidine biosynthesis; L-histidine from 5-phospho-alpha-D-ribose 1-diphosphate: step 5/9.</text>
</comment>
<reference evidence="15 16" key="1">
    <citation type="journal article" date="2014" name="Genome Announc.">
        <title>Complete Genome Sequence of Amino Acid-Utilizing Eubacterium acidaminophilum al-2 (DSM 3953).</title>
        <authorList>
            <person name="Poehlein A."/>
            <person name="Andreesen J.R."/>
            <person name="Daniel R."/>
        </authorList>
    </citation>
    <scope>NUCLEOTIDE SEQUENCE [LARGE SCALE GENOMIC DNA]</scope>
    <source>
        <strain evidence="15 16">DSM 3953</strain>
    </source>
</reference>
<comment type="catalytic activity">
    <reaction evidence="10 12">
        <text>5-[(5-phospho-1-deoxy-D-ribulos-1-ylimino)methylamino]-1-(5-phospho-beta-D-ribosyl)imidazole-4-carboxamide + L-glutamine = D-erythro-1-(imidazol-4-yl)glycerol 3-phosphate + 5-amino-1-(5-phospho-beta-D-ribosyl)imidazole-4-carboxamide + L-glutamate + H(+)</text>
        <dbReference type="Rhea" id="RHEA:24793"/>
        <dbReference type="ChEBI" id="CHEBI:15378"/>
        <dbReference type="ChEBI" id="CHEBI:29985"/>
        <dbReference type="ChEBI" id="CHEBI:58278"/>
        <dbReference type="ChEBI" id="CHEBI:58359"/>
        <dbReference type="ChEBI" id="CHEBI:58475"/>
        <dbReference type="ChEBI" id="CHEBI:58525"/>
        <dbReference type="EC" id="4.3.2.10"/>
    </reaction>
</comment>
<dbReference type="HAMAP" id="MF_00278">
    <property type="entry name" value="HisH"/>
    <property type="match status" value="1"/>
</dbReference>
<evidence type="ECO:0000256" key="1">
    <source>
        <dbReference type="ARBA" id="ARBA00004496"/>
    </source>
</evidence>
<dbReference type="EMBL" id="CP007452">
    <property type="protein sequence ID" value="AHM56706.1"/>
    <property type="molecule type" value="Genomic_DNA"/>
</dbReference>
<dbReference type="RefSeq" id="WP_025435690.1">
    <property type="nucleotide sequence ID" value="NZ_CP007452.1"/>
</dbReference>
<keyword evidence="8 12" id="KW-0368">Histidine biosynthesis</keyword>
<keyword evidence="15" id="KW-0328">Glycosyltransferase</keyword>
<evidence type="ECO:0000313" key="16">
    <source>
        <dbReference type="Proteomes" id="UP000019591"/>
    </source>
</evidence>
<evidence type="ECO:0000256" key="2">
    <source>
        <dbReference type="ARBA" id="ARBA00005091"/>
    </source>
</evidence>
<keyword evidence="9 12" id="KW-0456">Lyase</keyword>
<evidence type="ECO:0000256" key="3">
    <source>
        <dbReference type="ARBA" id="ARBA00011152"/>
    </source>
</evidence>
<evidence type="ECO:0000259" key="14">
    <source>
        <dbReference type="Pfam" id="PF00117"/>
    </source>
</evidence>
<evidence type="ECO:0000313" key="15">
    <source>
        <dbReference type="EMBL" id="AHM56706.1"/>
    </source>
</evidence>
<dbReference type="EC" id="3.5.1.2" evidence="12"/>
<proteinExistence type="inferred from homology"/>
<evidence type="ECO:0000256" key="12">
    <source>
        <dbReference type="HAMAP-Rule" id="MF_00278"/>
    </source>
</evidence>
<dbReference type="PANTHER" id="PTHR42701:SF1">
    <property type="entry name" value="IMIDAZOLE GLYCEROL PHOSPHATE SYNTHASE SUBUNIT HISH"/>
    <property type="match status" value="1"/>
</dbReference>
<dbReference type="InterPro" id="IPR017926">
    <property type="entry name" value="GATASE"/>
</dbReference>
<evidence type="ECO:0000256" key="4">
    <source>
        <dbReference type="ARBA" id="ARBA00022490"/>
    </source>
</evidence>
<organism evidence="15 16">
    <name type="scientific">Peptoclostridium acidaminophilum DSM 3953</name>
    <dbReference type="NCBI Taxonomy" id="1286171"/>
    <lineage>
        <taxon>Bacteria</taxon>
        <taxon>Bacillati</taxon>
        <taxon>Bacillota</taxon>
        <taxon>Clostridia</taxon>
        <taxon>Peptostreptococcales</taxon>
        <taxon>Peptoclostridiaceae</taxon>
        <taxon>Peptoclostridium</taxon>
    </lineage>
</organism>
<dbReference type="InterPro" id="IPR029062">
    <property type="entry name" value="Class_I_gatase-like"/>
</dbReference>
<dbReference type="OrthoDB" id="9807137at2"/>
<dbReference type="EC" id="4.3.2.10" evidence="12"/>
<accession>W8U740</accession>
<keyword evidence="5 12" id="KW-0028">Amino-acid biosynthesis</keyword>
<comment type="function">
    <text evidence="12">IGPS catalyzes the conversion of PRFAR and glutamine to IGP, AICAR and glutamate. The HisH subunit catalyzes the hydrolysis of glutamine to glutamate and ammonia as part of the synthesis of IGP and AICAR. The resulting ammonia molecule is channeled to the active site of HisF.</text>
</comment>
<dbReference type="GO" id="GO:0000107">
    <property type="term" value="F:imidazoleglycerol-phosphate synthase activity"/>
    <property type="evidence" value="ECO:0007669"/>
    <property type="project" value="UniProtKB-UniRule"/>
</dbReference>
<evidence type="ECO:0000256" key="10">
    <source>
        <dbReference type="ARBA" id="ARBA00047838"/>
    </source>
</evidence>
<feature type="domain" description="Glutamine amidotransferase" evidence="14">
    <location>
        <begin position="4"/>
        <end position="195"/>
    </location>
</feature>
<dbReference type="Gene3D" id="3.40.50.880">
    <property type="match status" value="1"/>
</dbReference>
<keyword evidence="4 12" id="KW-0963">Cytoplasm</keyword>
<dbReference type="Pfam" id="PF00117">
    <property type="entry name" value="GATase"/>
    <property type="match status" value="1"/>
</dbReference>
<keyword evidence="6 12" id="KW-0378">Hydrolase</keyword>
<evidence type="ECO:0000256" key="7">
    <source>
        <dbReference type="ARBA" id="ARBA00022962"/>
    </source>
</evidence>
<evidence type="ECO:0000256" key="9">
    <source>
        <dbReference type="ARBA" id="ARBA00023239"/>
    </source>
</evidence>